<keyword evidence="5" id="KW-1185">Reference proteome</keyword>
<dbReference type="GO" id="GO:0016491">
    <property type="term" value="F:oxidoreductase activity"/>
    <property type="evidence" value="ECO:0007669"/>
    <property type="project" value="UniProtKB-KW"/>
</dbReference>
<evidence type="ECO:0000256" key="2">
    <source>
        <dbReference type="SAM" id="Phobius"/>
    </source>
</evidence>
<evidence type="ECO:0000313" key="4">
    <source>
        <dbReference type="EMBL" id="WZU65262.1"/>
    </source>
</evidence>
<keyword evidence="2" id="KW-1133">Transmembrane helix</keyword>
<dbReference type="SUPFAM" id="SSF54373">
    <property type="entry name" value="FAD-linked reductases, C-terminal domain"/>
    <property type="match status" value="1"/>
</dbReference>
<keyword evidence="2" id="KW-0472">Membrane</keyword>
<dbReference type="GO" id="GO:0005737">
    <property type="term" value="C:cytoplasm"/>
    <property type="evidence" value="ECO:0007669"/>
    <property type="project" value="TreeGrafter"/>
</dbReference>
<sequence>MADTDILVVGAGIVGTSTALWLQLRGHKVMLVDPNPPGSGTSSGNACTIATYACMPVNSPAVLTGLLGLMTNTNSPLSISYAHALRNPRWILSFLSNCRATRSREIMENLASILSHADAGLNPLIEEAQAEDLVVNRGQLTVWSSAKGATADLSSLALRKSFGIPFTELTRAEVREMEPGLTLPIEKGVHYPDARHIRDPEELVRRFHARFTGLGGQTLCARVDATNADANGVAVTAGDTVIRARRVVVAAGAFSKQIKGSGAERLPLGVERGYHVLYAGQAHRITRPVGWAEGGFYAVPMAKGLRLAGTVEIAALDAPKNMERIGHIARKGSEMFADLPAPTSDWLGYRPSMPDALPVIGPSAVSDRIIHAFGHQHLGLTLGGITGRIVADIAEGRQSNIEINAFRPQRRYASL</sequence>
<dbReference type="Proteomes" id="UP001451782">
    <property type="component" value="Chromosome"/>
</dbReference>
<keyword evidence="1 4" id="KW-0560">Oxidoreductase</keyword>
<organism evidence="4 5">
    <name type="scientific">Yoonia algicola</name>
    <dbReference type="NCBI Taxonomy" id="3137368"/>
    <lineage>
        <taxon>Bacteria</taxon>
        <taxon>Pseudomonadati</taxon>
        <taxon>Pseudomonadota</taxon>
        <taxon>Alphaproteobacteria</taxon>
        <taxon>Rhodobacterales</taxon>
        <taxon>Paracoccaceae</taxon>
        <taxon>Yoonia</taxon>
    </lineage>
</organism>
<evidence type="ECO:0000259" key="3">
    <source>
        <dbReference type="Pfam" id="PF01266"/>
    </source>
</evidence>
<dbReference type="EMBL" id="CP151762">
    <property type="protein sequence ID" value="WZU65262.1"/>
    <property type="molecule type" value="Genomic_DNA"/>
</dbReference>
<reference evidence="4 5" key="1">
    <citation type="submission" date="2024-04" db="EMBL/GenBank/DDBJ databases">
        <title>Phylogenomic analyses of a clade within the roseobacter group suggest taxonomic reassignments of species of the genera Aestuariivita, Citreicella, Loktanella, Nautella, Pelagibaca, Ruegeria, Thalassobius, Thiobacimonas and Tropicibacter, and the proposal o.</title>
        <authorList>
            <person name="Jeon C.O."/>
        </authorList>
    </citation>
    <scope>NUCLEOTIDE SEQUENCE [LARGE SCALE GENOMIC DNA]</scope>
    <source>
        <strain evidence="4 5">G8-12</strain>
    </source>
</reference>
<dbReference type="Pfam" id="PF01266">
    <property type="entry name" value="DAO"/>
    <property type="match status" value="1"/>
</dbReference>
<protein>
    <submittedName>
        <fullName evidence="4">FAD-dependent oxidoreductase</fullName>
        <ecNumber evidence="4">1.-.-.-</ecNumber>
    </submittedName>
</protein>
<keyword evidence="2" id="KW-0812">Transmembrane</keyword>
<name>A0AAN0NIM8_9RHOB</name>
<dbReference type="EC" id="1.-.-.-" evidence="4"/>
<accession>A0AAN0NIM8</accession>
<dbReference type="InterPro" id="IPR036188">
    <property type="entry name" value="FAD/NAD-bd_sf"/>
</dbReference>
<dbReference type="PANTHER" id="PTHR13847">
    <property type="entry name" value="SARCOSINE DEHYDROGENASE-RELATED"/>
    <property type="match status" value="1"/>
</dbReference>
<dbReference type="AlphaFoldDB" id="A0AAN0NIM8"/>
<dbReference type="Gene3D" id="3.30.9.10">
    <property type="entry name" value="D-Amino Acid Oxidase, subunit A, domain 2"/>
    <property type="match status" value="1"/>
</dbReference>
<evidence type="ECO:0000313" key="5">
    <source>
        <dbReference type="Proteomes" id="UP001451782"/>
    </source>
</evidence>
<dbReference type="Gene3D" id="3.50.50.60">
    <property type="entry name" value="FAD/NAD(P)-binding domain"/>
    <property type="match status" value="2"/>
</dbReference>
<feature type="transmembrane region" description="Helical" evidence="2">
    <location>
        <begin position="6"/>
        <end position="24"/>
    </location>
</feature>
<dbReference type="SUPFAM" id="SSF51905">
    <property type="entry name" value="FAD/NAD(P)-binding domain"/>
    <property type="match status" value="1"/>
</dbReference>
<dbReference type="KEGG" id="yag:AABB28_08385"/>
<proteinExistence type="predicted"/>
<evidence type="ECO:0000256" key="1">
    <source>
        <dbReference type="ARBA" id="ARBA00023002"/>
    </source>
</evidence>
<dbReference type="PANTHER" id="PTHR13847:SF289">
    <property type="entry name" value="GLYCINE OXIDASE"/>
    <property type="match status" value="1"/>
</dbReference>
<dbReference type="RefSeq" id="WP_342071610.1">
    <property type="nucleotide sequence ID" value="NZ_CP151762.1"/>
</dbReference>
<dbReference type="InterPro" id="IPR006076">
    <property type="entry name" value="FAD-dep_OxRdtase"/>
</dbReference>
<feature type="domain" description="FAD dependent oxidoreductase" evidence="3">
    <location>
        <begin position="5"/>
        <end position="392"/>
    </location>
</feature>
<gene>
    <name evidence="4" type="ORF">AABB28_08385</name>
</gene>